<keyword evidence="5" id="KW-0496">Mitochondrion</keyword>
<dbReference type="EMBL" id="WNYA01000087">
    <property type="protein sequence ID" value="KAG8550115.1"/>
    <property type="molecule type" value="Genomic_DNA"/>
</dbReference>
<evidence type="ECO:0000313" key="8">
    <source>
        <dbReference type="EMBL" id="KAG8550115.1"/>
    </source>
</evidence>
<accession>A0AAV6ZS42</accession>
<evidence type="ECO:0000313" key="9">
    <source>
        <dbReference type="Proteomes" id="UP000824782"/>
    </source>
</evidence>
<dbReference type="AlphaFoldDB" id="A0AAV6ZS42"/>
<keyword evidence="4 7" id="KW-0689">Ribosomal protein</keyword>
<keyword evidence="6 7" id="KW-0687">Ribonucleoprotein</keyword>
<protein>
    <recommendedName>
        <fullName evidence="7">Ribosomal protein</fullName>
    </recommendedName>
</protein>
<evidence type="ECO:0000256" key="7">
    <source>
        <dbReference type="RuleBase" id="RU000570"/>
    </source>
</evidence>
<name>A0AAV6ZS42_ENGPU</name>
<sequence>MASLLLRRALCSLSNSLTFVGKNTGPYFSMSMCFRACTKNIMDLRNTFLLPSNDSLIMQQVSGLKTKGVLKKRCKDCYIVKRRGRFYVYCKSNGKHKQRLA</sequence>
<evidence type="ECO:0000256" key="6">
    <source>
        <dbReference type="ARBA" id="ARBA00023274"/>
    </source>
</evidence>
<dbReference type="GO" id="GO:0005762">
    <property type="term" value="C:mitochondrial large ribosomal subunit"/>
    <property type="evidence" value="ECO:0007669"/>
    <property type="project" value="TreeGrafter"/>
</dbReference>
<dbReference type="Pfam" id="PF00444">
    <property type="entry name" value="Ribosomal_L36"/>
    <property type="match status" value="1"/>
</dbReference>
<dbReference type="InterPro" id="IPR035977">
    <property type="entry name" value="Ribosomal_bL36_sp"/>
</dbReference>
<gene>
    <name evidence="8" type="ORF">GDO81_028671</name>
</gene>
<dbReference type="HAMAP" id="MF_00251">
    <property type="entry name" value="Ribosomal_bL36"/>
    <property type="match status" value="1"/>
</dbReference>
<comment type="subcellular location">
    <subcellularLocation>
        <location evidence="1">Mitochondrion</location>
    </subcellularLocation>
</comment>
<dbReference type="PANTHER" id="PTHR46909">
    <property type="entry name" value="39S RIBOSOMAL PROTEIN L36, MITOCHONDRIAL"/>
    <property type="match status" value="1"/>
</dbReference>
<dbReference type="Proteomes" id="UP000824782">
    <property type="component" value="Unassembled WGS sequence"/>
</dbReference>
<evidence type="ECO:0000256" key="2">
    <source>
        <dbReference type="ARBA" id="ARBA00007645"/>
    </source>
</evidence>
<comment type="similarity">
    <text evidence="2 7">Belongs to the bacterial ribosomal protein bL36 family.</text>
</comment>
<comment type="caution">
    <text evidence="8">The sequence shown here is derived from an EMBL/GenBank/DDBJ whole genome shotgun (WGS) entry which is preliminary data.</text>
</comment>
<evidence type="ECO:0000256" key="5">
    <source>
        <dbReference type="ARBA" id="ARBA00023128"/>
    </source>
</evidence>
<proteinExistence type="inferred from homology"/>
<evidence type="ECO:0000256" key="1">
    <source>
        <dbReference type="ARBA" id="ARBA00004173"/>
    </source>
</evidence>
<evidence type="ECO:0000256" key="4">
    <source>
        <dbReference type="ARBA" id="ARBA00022980"/>
    </source>
</evidence>
<dbReference type="InterPro" id="IPR052143">
    <property type="entry name" value="Mitoribosomal_bL36m"/>
</dbReference>
<evidence type="ECO:0000256" key="3">
    <source>
        <dbReference type="ARBA" id="ARBA00022946"/>
    </source>
</evidence>
<dbReference type="PANTHER" id="PTHR46909:SF1">
    <property type="entry name" value="LARGE RIBOSOMAL SUBUNIT PROTEIN BL36M"/>
    <property type="match status" value="1"/>
</dbReference>
<reference evidence="8" key="1">
    <citation type="thesis" date="2020" institute="ProQuest LLC" country="789 East Eisenhower Parkway, Ann Arbor, MI, USA">
        <title>Comparative Genomics and Chromosome Evolution.</title>
        <authorList>
            <person name="Mudd A.B."/>
        </authorList>
    </citation>
    <scope>NUCLEOTIDE SEQUENCE</scope>
    <source>
        <strain evidence="8">237g6f4</strain>
        <tissue evidence="8">Blood</tissue>
    </source>
</reference>
<dbReference type="InterPro" id="IPR000473">
    <property type="entry name" value="Ribosomal_bL36"/>
</dbReference>
<dbReference type="SUPFAM" id="SSF57840">
    <property type="entry name" value="Ribosomal protein L36"/>
    <property type="match status" value="1"/>
</dbReference>
<dbReference type="NCBIfam" id="TIGR01022">
    <property type="entry name" value="rpmJ_bact"/>
    <property type="match status" value="1"/>
</dbReference>
<dbReference type="GO" id="GO:0006412">
    <property type="term" value="P:translation"/>
    <property type="evidence" value="ECO:0007669"/>
    <property type="project" value="InterPro"/>
</dbReference>
<dbReference type="GO" id="GO:0003735">
    <property type="term" value="F:structural constituent of ribosome"/>
    <property type="evidence" value="ECO:0007669"/>
    <property type="project" value="InterPro"/>
</dbReference>
<organism evidence="8 9">
    <name type="scientific">Engystomops pustulosus</name>
    <name type="common">Tungara frog</name>
    <name type="synonym">Physalaemus pustulosus</name>
    <dbReference type="NCBI Taxonomy" id="76066"/>
    <lineage>
        <taxon>Eukaryota</taxon>
        <taxon>Metazoa</taxon>
        <taxon>Chordata</taxon>
        <taxon>Craniata</taxon>
        <taxon>Vertebrata</taxon>
        <taxon>Euteleostomi</taxon>
        <taxon>Amphibia</taxon>
        <taxon>Batrachia</taxon>
        <taxon>Anura</taxon>
        <taxon>Neobatrachia</taxon>
        <taxon>Hyloidea</taxon>
        <taxon>Leptodactylidae</taxon>
        <taxon>Leiuperinae</taxon>
        <taxon>Engystomops</taxon>
    </lineage>
</organism>
<keyword evidence="3" id="KW-0809">Transit peptide</keyword>
<keyword evidence="9" id="KW-1185">Reference proteome</keyword>